<proteinExistence type="predicted"/>
<accession>A0ABX5AZM1</accession>
<gene>
    <name evidence="6" type="ORF">GY24_03105</name>
</gene>
<evidence type="ECO:0000256" key="1">
    <source>
        <dbReference type="ARBA" id="ARBA00023015"/>
    </source>
</evidence>
<evidence type="ECO:0000313" key="6">
    <source>
        <dbReference type="EMBL" id="PPL19985.1"/>
    </source>
</evidence>
<dbReference type="SUPFAM" id="SSF46689">
    <property type="entry name" value="Homeodomain-like"/>
    <property type="match status" value="1"/>
</dbReference>
<comment type="caution">
    <text evidence="6">The sequence shown here is derived from an EMBL/GenBank/DDBJ whole genome shotgun (WGS) entry which is preliminary data.</text>
</comment>
<dbReference type="PANTHER" id="PTHR30055:SF234">
    <property type="entry name" value="HTH-TYPE TRANSCRIPTIONAL REGULATOR BETI"/>
    <property type="match status" value="1"/>
</dbReference>
<keyword evidence="2 4" id="KW-0238">DNA-binding</keyword>
<dbReference type="InterPro" id="IPR009057">
    <property type="entry name" value="Homeodomain-like_sf"/>
</dbReference>
<keyword evidence="7" id="KW-1185">Reference proteome</keyword>
<dbReference type="PANTHER" id="PTHR30055">
    <property type="entry name" value="HTH-TYPE TRANSCRIPTIONAL REGULATOR RUTR"/>
    <property type="match status" value="1"/>
</dbReference>
<dbReference type="InterPro" id="IPR001647">
    <property type="entry name" value="HTH_TetR"/>
</dbReference>
<dbReference type="Pfam" id="PF00440">
    <property type="entry name" value="TetR_N"/>
    <property type="match status" value="1"/>
</dbReference>
<evidence type="ECO:0000256" key="4">
    <source>
        <dbReference type="PROSITE-ProRule" id="PRU00335"/>
    </source>
</evidence>
<evidence type="ECO:0000256" key="2">
    <source>
        <dbReference type="ARBA" id="ARBA00023125"/>
    </source>
</evidence>
<sequence>MPTTANPAPEGLRARKRRATENAIEMASVELALELGFENVTVEAICERADVSRSTLFNYFPSRDAAIVGRPIPVLGGEEAAAVLAQLPGELTLGLFRLIFASIGHSNVNSDVARLRGRLAAEQPAARRVGTILLVETGERLMAAAESWLRAHPELAKLAGEPEREASLATNAVYAALTVMAGGWLSSVGDVEASEAQFEAAMRQLRAVI</sequence>
<evidence type="ECO:0000256" key="3">
    <source>
        <dbReference type="ARBA" id="ARBA00023163"/>
    </source>
</evidence>
<name>A0ABX5AZM1_9MICO</name>
<dbReference type="PROSITE" id="PS50977">
    <property type="entry name" value="HTH_TETR_2"/>
    <property type="match status" value="1"/>
</dbReference>
<reference evidence="6 7" key="1">
    <citation type="journal article" date="2008" name="Int. J. Syst. Evol. Microbiol.">
        <title>Leifsonia pindariensis sp. nov., isolated from the Pindari glacier of the Indian Himalayas, and emended description of the genus Leifsonia.</title>
        <authorList>
            <person name="Reddy G.S."/>
            <person name="Prabagaran S.R."/>
            <person name="Shivaji S."/>
        </authorList>
    </citation>
    <scope>NUCLEOTIDE SEQUENCE [LARGE SCALE GENOMIC DNA]</scope>
    <source>
        <strain evidence="6 7">PON 10</strain>
    </source>
</reference>
<dbReference type="Proteomes" id="UP000237755">
    <property type="component" value="Unassembled WGS sequence"/>
</dbReference>
<feature type="domain" description="HTH tetR-type" evidence="5">
    <location>
        <begin position="18"/>
        <end position="78"/>
    </location>
</feature>
<protein>
    <submittedName>
        <fullName evidence="6">TetR family transcriptional regulator</fullName>
    </submittedName>
</protein>
<feature type="DNA-binding region" description="H-T-H motif" evidence="4">
    <location>
        <begin position="41"/>
        <end position="60"/>
    </location>
</feature>
<evidence type="ECO:0000259" key="5">
    <source>
        <dbReference type="PROSITE" id="PS50977"/>
    </source>
</evidence>
<organism evidence="6 7">
    <name type="scientific">Microterricola pindariensis</name>
    <dbReference type="NCBI Taxonomy" id="478010"/>
    <lineage>
        <taxon>Bacteria</taxon>
        <taxon>Bacillati</taxon>
        <taxon>Actinomycetota</taxon>
        <taxon>Actinomycetes</taxon>
        <taxon>Micrococcales</taxon>
        <taxon>Microbacteriaceae</taxon>
        <taxon>Microterricola</taxon>
    </lineage>
</organism>
<dbReference type="Gene3D" id="1.10.357.10">
    <property type="entry name" value="Tetracycline Repressor, domain 2"/>
    <property type="match status" value="1"/>
</dbReference>
<evidence type="ECO:0000313" key="7">
    <source>
        <dbReference type="Proteomes" id="UP000237755"/>
    </source>
</evidence>
<dbReference type="InterPro" id="IPR050109">
    <property type="entry name" value="HTH-type_TetR-like_transc_reg"/>
</dbReference>
<keyword evidence="3" id="KW-0804">Transcription</keyword>
<dbReference type="EMBL" id="MPZN01000006">
    <property type="protein sequence ID" value="PPL19985.1"/>
    <property type="molecule type" value="Genomic_DNA"/>
</dbReference>
<keyword evidence="1" id="KW-0805">Transcription regulation</keyword>